<evidence type="ECO:0008006" key="3">
    <source>
        <dbReference type="Google" id="ProtNLM"/>
    </source>
</evidence>
<proteinExistence type="predicted"/>
<comment type="caution">
    <text evidence="1">The sequence shown here is derived from an EMBL/GenBank/DDBJ whole genome shotgun (WGS) entry which is preliminary data.</text>
</comment>
<evidence type="ECO:0000313" key="1">
    <source>
        <dbReference type="EMBL" id="MDQ0555953.1"/>
    </source>
</evidence>
<protein>
    <recommendedName>
        <fullName evidence="3">DUF3168 domain-containing protein</fullName>
    </recommendedName>
</protein>
<dbReference type="Proteomes" id="UP001232584">
    <property type="component" value="Unassembled WGS sequence"/>
</dbReference>
<keyword evidence="2" id="KW-1185">Reference proteome</keyword>
<evidence type="ECO:0000313" key="2">
    <source>
        <dbReference type="Proteomes" id="UP001232584"/>
    </source>
</evidence>
<accession>A0ABU0MZA7</accession>
<sequence>MDILTLCNLIGDITGIQIYPIEFPNIESPILSKVELTTAMLEKGGLYDFNIEIGTKANNPKDAERLSIDIINKLHRKTNIEYDAYQVVLITADRPYPEHKDTLEDGKHYYTCKFRMLACIM</sequence>
<name>A0ABU0MZA7_9FIRM</name>
<reference evidence="1 2" key="1">
    <citation type="submission" date="2023-07" db="EMBL/GenBank/DDBJ databases">
        <title>Genomic Encyclopedia of Type Strains, Phase IV (KMG-IV): sequencing the most valuable type-strain genomes for metagenomic binning, comparative biology and taxonomic classification.</title>
        <authorList>
            <person name="Goeker M."/>
        </authorList>
    </citation>
    <scope>NUCLEOTIDE SEQUENCE [LARGE SCALE GENOMIC DNA]</scope>
    <source>
        <strain evidence="1 2">DSM 15049</strain>
    </source>
</reference>
<dbReference type="EMBL" id="JAUSWG010000003">
    <property type="protein sequence ID" value="MDQ0555953.1"/>
    <property type="molecule type" value="Genomic_DNA"/>
</dbReference>
<gene>
    <name evidence="1" type="ORF">QOZ92_001066</name>
</gene>
<organism evidence="1 2">
    <name type="scientific">Paraclostridium ghonii</name>
    <dbReference type="NCBI Taxonomy" id="29358"/>
    <lineage>
        <taxon>Bacteria</taxon>
        <taxon>Bacillati</taxon>
        <taxon>Bacillota</taxon>
        <taxon>Clostridia</taxon>
        <taxon>Peptostreptococcales</taxon>
        <taxon>Peptostreptococcaceae</taxon>
        <taxon>Paraclostridium</taxon>
    </lineage>
</organism>
<dbReference type="RefSeq" id="WP_307504180.1">
    <property type="nucleotide sequence ID" value="NZ_BAAACE010000014.1"/>
</dbReference>